<accession>A0A3P6T2J6</accession>
<dbReference type="EMBL" id="UYRV01026412">
    <property type="protein sequence ID" value="VDK79227.1"/>
    <property type="molecule type" value="Genomic_DNA"/>
</dbReference>
<reference evidence="1 2" key="1">
    <citation type="submission" date="2018-11" db="EMBL/GenBank/DDBJ databases">
        <authorList>
            <consortium name="Pathogen Informatics"/>
        </authorList>
    </citation>
    <scope>NUCLEOTIDE SEQUENCE [LARGE SCALE GENOMIC DNA]</scope>
</reference>
<sequence>MNMELLSVIVTSSAKDMLRIVRVDRCDLSILIDVVLSRPNFFLDPGTPRFTCIVRMRQSFTPRNIAAGFLYCLLAK</sequence>
<protein>
    <submittedName>
        <fullName evidence="1">Uncharacterized protein</fullName>
    </submittedName>
</protein>
<gene>
    <name evidence="1" type="ORF">CGOC_LOCUS7552</name>
</gene>
<organism evidence="1 2">
    <name type="scientific">Cylicostephanus goldi</name>
    <name type="common">Nematode worm</name>
    <dbReference type="NCBI Taxonomy" id="71465"/>
    <lineage>
        <taxon>Eukaryota</taxon>
        <taxon>Metazoa</taxon>
        <taxon>Ecdysozoa</taxon>
        <taxon>Nematoda</taxon>
        <taxon>Chromadorea</taxon>
        <taxon>Rhabditida</taxon>
        <taxon>Rhabditina</taxon>
        <taxon>Rhabditomorpha</taxon>
        <taxon>Strongyloidea</taxon>
        <taxon>Strongylidae</taxon>
        <taxon>Cylicostephanus</taxon>
    </lineage>
</organism>
<proteinExistence type="predicted"/>
<evidence type="ECO:0000313" key="1">
    <source>
        <dbReference type="EMBL" id="VDK79227.1"/>
    </source>
</evidence>
<evidence type="ECO:0000313" key="2">
    <source>
        <dbReference type="Proteomes" id="UP000271889"/>
    </source>
</evidence>
<dbReference type="AlphaFoldDB" id="A0A3P6T2J6"/>
<name>A0A3P6T2J6_CYLGO</name>
<dbReference type="Proteomes" id="UP000271889">
    <property type="component" value="Unassembled WGS sequence"/>
</dbReference>
<keyword evidence="2" id="KW-1185">Reference proteome</keyword>